<dbReference type="SUPFAM" id="SSF52172">
    <property type="entry name" value="CheY-like"/>
    <property type="match status" value="1"/>
</dbReference>
<sequence>MPKEQGGQVRAIALTAYAGDFNQQQALSAGFQQHVSKPVEPEELIRAIVVLLEGSQMTTLP</sequence>
<gene>
    <name evidence="3" type="ORF">I8752_11035</name>
</gene>
<evidence type="ECO:0000313" key="4">
    <source>
        <dbReference type="Proteomes" id="UP000662314"/>
    </source>
</evidence>
<dbReference type="InterPro" id="IPR011006">
    <property type="entry name" value="CheY-like_superfamily"/>
</dbReference>
<dbReference type="GO" id="GO:0000160">
    <property type="term" value="P:phosphorelay signal transduction system"/>
    <property type="evidence" value="ECO:0007669"/>
    <property type="project" value="InterPro"/>
</dbReference>
<accession>A0A8J7I0E9</accession>
<dbReference type="AlphaFoldDB" id="A0A8J7I0E9"/>
<dbReference type="EMBL" id="JAECZA010000036">
    <property type="protein sequence ID" value="MBH8573541.1"/>
    <property type="molecule type" value="Genomic_DNA"/>
</dbReference>
<dbReference type="Gene3D" id="3.40.50.2300">
    <property type="match status" value="1"/>
</dbReference>
<name>A0A8J7I0E9_9NOST</name>
<organism evidence="3 4">
    <name type="scientific">Dendronalium phyllosphericum CENA369</name>
    <dbReference type="NCBI Taxonomy" id="1725256"/>
    <lineage>
        <taxon>Bacteria</taxon>
        <taxon>Bacillati</taxon>
        <taxon>Cyanobacteriota</taxon>
        <taxon>Cyanophyceae</taxon>
        <taxon>Nostocales</taxon>
        <taxon>Nostocaceae</taxon>
        <taxon>Dendronalium</taxon>
        <taxon>Dendronalium phyllosphericum</taxon>
    </lineage>
</organism>
<dbReference type="InterPro" id="IPR001789">
    <property type="entry name" value="Sig_transdc_resp-reg_receiver"/>
</dbReference>
<evidence type="ECO:0000256" key="1">
    <source>
        <dbReference type="PROSITE-ProRule" id="PRU00169"/>
    </source>
</evidence>
<evidence type="ECO:0000313" key="3">
    <source>
        <dbReference type="EMBL" id="MBH8573541.1"/>
    </source>
</evidence>
<feature type="domain" description="Response regulatory" evidence="2">
    <location>
        <begin position="1"/>
        <end position="52"/>
    </location>
</feature>
<comment type="caution">
    <text evidence="1">Lacks conserved residue(s) required for the propagation of feature annotation.</text>
</comment>
<dbReference type="PROSITE" id="PS50110">
    <property type="entry name" value="RESPONSE_REGULATORY"/>
    <property type="match status" value="1"/>
</dbReference>
<evidence type="ECO:0000259" key="2">
    <source>
        <dbReference type="PROSITE" id="PS50110"/>
    </source>
</evidence>
<proteinExistence type="predicted"/>
<keyword evidence="4" id="KW-1185">Reference proteome</keyword>
<reference evidence="3 4" key="1">
    <citation type="journal article" date="2021" name="Int. J. Syst. Evol. Microbiol.">
        <title>Amazonocrinis nigriterrae gen. nov., sp. nov., Atlanticothrix silvestris gen. nov., sp. nov. and Dendronalium phyllosphericum gen. nov., sp. nov., nostocacean cyanobacteria from Brazilian environments.</title>
        <authorList>
            <person name="Alvarenga D.O."/>
            <person name="Andreote A.P.D."/>
            <person name="Branco L.H.Z."/>
            <person name="Delbaje E."/>
            <person name="Cruz R.B."/>
            <person name="Varani A.M."/>
            <person name="Fiore M.F."/>
        </authorList>
    </citation>
    <scope>NUCLEOTIDE SEQUENCE [LARGE SCALE GENOMIC DNA]</scope>
    <source>
        <strain evidence="3 4">CENA369</strain>
    </source>
</reference>
<comment type="caution">
    <text evidence="3">The sequence shown here is derived from an EMBL/GenBank/DDBJ whole genome shotgun (WGS) entry which is preliminary data.</text>
</comment>
<dbReference type="Proteomes" id="UP000662314">
    <property type="component" value="Unassembled WGS sequence"/>
</dbReference>
<protein>
    <recommendedName>
        <fullName evidence="2">Response regulatory domain-containing protein</fullName>
    </recommendedName>
</protein>